<dbReference type="SFLD" id="SFLDG01129">
    <property type="entry name" value="C1.5:_HAD__Beta-PGM__Phosphata"/>
    <property type="match status" value="1"/>
</dbReference>
<dbReference type="EMBL" id="JABWRP010000010">
    <property type="protein sequence ID" value="MBC3471676.1"/>
    <property type="molecule type" value="Genomic_DNA"/>
</dbReference>
<evidence type="ECO:0000313" key="3">
    <source>
        <dbReference type="Proteomes" id="UP000628137"/>
    </source>
</evidence>
<sequence>MHETVNGIDTVVFDLGGVLVDWNPRYLFRKIFVDDEAAMEAFLANVCNTAWNERQDRGRSWAAAIEETIAEHPAHEAHIRAYRERWEEMLAGAMDGTVQVLEELHAAGVRLLALTNWSAETFAHAEQRFAFLEKFEGVLVSGRENLMKPEPEIFQLLLRRYELDPSRTLFVDDVQKNVDAAKAQGMQAVRFVDEQQLRQALAGFELLSAM</sequence>
<dbReference type="PANTHER" id="PTHR43611">
    <property type="entry name" value="ALPHA-D-GLUCOSE 1-PHOSPHATE PHOSPHATASE"/>
    <property type="match status" value="1"/>
</dbReference>
<dbReference type="SUPFAM" id="SSF56784">
    <property type="entry name" value="HAD-like"/>
    <property type="match status" value="1"/>
</dbReference>
<evidence type="ECO:0000313" key="1">
    <source>
        <dbReference type="EMBL" id="MBC3471676.1"/>
    </source>
</evidence>
<protein>
    <submittedName>
        <fullName evidence="1">HAD family phosphatase</fullName>
    </submittedName>
</protein>
<gene>
    <name evidence="2" type="ORF">HU738_018885</name>
    <name evidence="1" type="ORF">HU738_14020</name>
</gene>
<accession>A0A923K5W7</accession>
<dbReference type="Pfam" id="PF00702">
    <property type="entry name" value="Hydrolase"/>
    <property type="match status" value="1"/>
</dbReference>
<dbReference type="Gene3D" id="3.40.50.1000">
    <property type="entry name" value="HAD superfamily/HAD-like"/>
    <property type="match status" value="1"/>
</dbReference>
<dbReference type="InterPro" id="IPR023198">
    <property type="entry name" value="PGP-like_dom2"/>
</dbReference>
<dbReference type="SFLD" id="SFLDS00003">
    <property type="entry name" value="Haloacid_Dehalogenase"/>
    <property type="match status" value="1"/>
</dbReference>
<reference evidence="1" key="2">
    <citation type="submission" date="2020-07" db="EMBL/GenBank/DDBJ databases">
        <authorList>
            <person name="Lood C."/>
            <person name="Girard L."/>
        </authorList>
    </citation>
    <scope>NUCLEOTIDE SEQUENCE</scope>
    <source>
        <strain evidence="1">RW4S2</strain>
    </source>
</reference>
<reference evidence="2" key="3">
    <citation type="submission" date="2021-06" db="EMBL/GenBank/DDBJ databases">
        <title>Updating the genus Pseudomonas: Description of 43 new species and partition of the Pseudomonas putida group.</title>
        <authorList>
            <person name="Girard L."/>
            <person name="Lood C."/>
            <person name="Vandamme P."/>
            <person name="Rokni-Zadeh H."/>
            <person name="Van Noort V."/>
            <person name="Hofte M."/>
            <person name="Lavigne R."/>
            <person name="De Mot R."/>
        </authorList>
    </citation>
    <scope>NUCLEOTIDE SEQUENCE</scope>
    <source>
        <strain evidence="2">RW4S2</strain>
    </source>
</reference>
<dbReference type="RefSeq" id="WP_186603075.1">
    <property type="nucleotide sequence ID" value="NZ_JABWRP020000015.1"/>
</dbReference>
<evidence type="ECO:0000313" key="2">
    <source>
        <dbReference type="EMBL" id="MBV4543112.1"/>
    </source>
</evidence>
<reference evidence="1 3" key="1">
    <citation type="journal article" date="2020" name="Microorganisms">
        <title>Reliable Identification of Environmental Pseudomonas Isolates Using the rpoD Gene.</title>
        <authorList>
            <consortium name="The Broad Institute Genome Sequencing Platform"/>
            <person name="Girard L."/>
            <person name="Lood C."/>
            <person name="Rokni-Zadeh H."/>
            <person name="van Noort V."/>
            <person name="Lavigne R."/>
            <person name="De Mot R."/>
        </authorList>
    </citation>
    <scope>NUCLEOTIDE SEQUENCE</scope>
    <source>
        <strain evidence="1 3">RW4S2</strain>
    </source>
</reference>
<dbReference type="PANTHER" id="PTHR43611:SF3">
    <property type="entry name" value="FLAVIN MONONUCLEOTIDE HYDROLASE 1, CHLOROPLATIC"/>
    <property type="match status" value="1"/>
</dbReference>
<comment type="caution">
    <text evidence="1">The sequence shown here is derived from an EMBL/GenBank/DDBJ whole genome shotgun (WGS) entry which is preliminary data.</text>
</comment>
<keyword evidence="3" id="KW-1185">Reference proteome</keyword>
<dbReference type="InterPro" id="IPR006439">
    <property type="entry name" value="HAD-SF_hydro_IA"/>
</dbReference>
<organism evidence="1">
    <name type="scientific">Pseudomonas vlassakiae</name>
    <dbReference type="NCBI Taxonomy" id="485888"/>
    <lineage>
        <taxon>Bacteria</taxon>
        <taxon>Pseudomonadati</taxon>
        <taxon>Pseudomonadota</taxon>
        <taxon>Gammaproteobacteria</taxon>
        <taxon>Pseudomonadales</taxon>
        <taxon>Pseudomonadaceae</taxon>
        <taxon>Pseudomonas</taxon>
    </lineage>
</organism>
<dbReference type="PRINTS" id="PR00413">
    <property type="entry name" value="HADHALOGNASE"/>
</dbReference>
<dbReference type="CDD" id="cd02603">
    <property type="entry name" value="HAD_sEH-N_like"/>
    <property type="match status" value="1"/>
</dbReference>
<dbReference type="Proteomes" id="UP000628137">
    <property type="component" value="Unassembled WGS sequence"/>
</dbReference>
<dbReference type="AlphaFoldDB" id="A0A923K5W7"/>
<dbReference type="Gene3D" id="1.10.150.240">
    <property type="entry name" value="Putative phosphatase, domain 2"/>
    <property type="match status" value="1"/>
</dbReference>
<dbReference type="EMBL" id="JABWRP020000015">
    <property type="protein sequence ID" value="MBV4543112.1"/>
    <property type="molecule type" value="Genomic_DNA"/>
</dbReference>
<dbReference type="InterPro" id="IPR023214">
    <property type="entry name" value="HAD_sf"/>
</dbReference>
<dbReference type="NCBIfam" id="TIGR01509">
    <property type="entry name" value="HAD-SF-IA-v3"/>
    <property type="match status" value="1"/>
</dbReference>
<dbReference type="InterPro" id="IPR036412">
    <property type="entry name" value="HAD-like_sf"/>
</dbReference>
<name>A0A923K5W7_9PSED</name>
<proteinExistence type="predicted"/>